<comment type="caution">
    <text evidence="1">The sequence shown here is derived from an EMBL/GenBank/DDBJ whole genome shotgun (WGS) entry which is preliminary data.</text>
</comment>
<dbReference type="RefSeq" id="WP_051883225.1">
    <property type="nucleotide sequence ID" value="NZ_APNK01000007.1"/>
</dbReference>
<dbReference type="Gene3D" id="3.30.110.190">
    <property type="match status" value="1"/>
</dbReference>
<gene>
    <name evidence="1" type="ORF">C41B8_07242</name>
</gene>
<name>A0A084IMY7_SALHC</name>
<dbReference type="InterPro" id="IPR025506">
    <property type="entry name" value="Abi_alpha"/>
</dbReference>
<dbReference type="OrthoDB" id="7060738at2"/>
<proteinExistence type="predicted"/>
<dbReference type="Pfam" id="PF14337">
    <property type="entry name" value="Abi_alpha"/>
    <property type="match status" value="1"/>
</dbReference>
<dbReference type="Proteomes" id="UP000028302">
    <property type="component" value="Unassembled WGS sequence"/>
</dbReference>
<reference evidence="1 2" key="1">
    <citation type="submission" date="2013-03" db="EMBL/GenBank/DDBJ databases">
        <title>Salinisphaera hydrothermalis C41B8 Genome Sequencing.</title>
        <authorList>
            <person name="Li C."/>
            <person name="Lai Q."/>
            <person name="Shao Z."/>
        </authorList>
    </citation>
    <scope>NUCLEOTIDE SEQUENCE [LARGE SCALE GENOMIC DNA]</scope>
    <source>
        <strain evidence="1 2">C41B8</strain>
    </source>
</reference>
<evidence type="ECO:0000313" key="2">
    <source>
        <dbReference type="Proteomes" id="UP000028302"/>
    </source>
</evidence>
<dbReference type="STRING" id="1304275.C41B8_07242"/>
<dbReference type="eggNOG" id="ENOG50334XE">
    <property type="taxonomic scope" value="Bacteria"/>
</dbReference>
<accession>A0A084IMY7</accession>
<evidence type="ECO:0000313" key="1">
    <source>
        <dbReference type="EMBL" id="KEZ78071.1"/>
    </source>
</evidence>
<dbReference type="AlphaFoldDB" id="A0A084IMY7"/>
<dbReference type="EMBL" id="APNK01000007">
    <property type="protein sequence ID" value="KEZ78071.1"/>
    <property type="molecule type" value="Genomic_DNA"/>
</dbReference>
<keyword evidence="2" id="KW-1185">Reference proteome</keyword>
<protein>
    <recommendedName>
        <fullName evidence="3">DUF4393 domain-containing protein</fullName>
    </recommendedName>
</protein>
<sequence length="222" mass="24694">MDVIRDAEDWPVAGSAVRRMSDAETWALIELKQRLDALDEPRPQPAESERPATPAEMLAGLVRRSRGIDPDAALDALYRQTLSQLVPDQVSMLDVLAERQIAPLCHLGASRLPAGPISTTVLSNASSLGREAGVLLREYVPHYMTHLLALGLLQAGPEDDALEPEYELLMADTQLREMRQYVRDTLRLYPRTLRASVTLSDYGRALWRDCRPAAEALVQQGR</sequence>
<evidence type="ECO:0008006" key="3">
    <source>
        <dbReference type="Google" id="ProtNLM"/>
    </source>
</evidence>
<organism evidence="1 2">
    <name type="scientific">Salinisphaera hydrothermalis (strain C41B8)</name>
    <dbReference type="NCBI Taxonomy" id="1304275"/>
    <lineage>
        <taxon>Bacteria</taxon>
        <taxon>Pseudomonadati</taxon>
        <taxon>Pseudomonadota</taxon>
        <taxon>Gammaproteobacteria</taxon>
        <taxon>Salinisphaerales</taxon>
        <taxon>Salinisphaeraceae</taxon>
        <taxon>Salinisphaera</taxon>
    </lineage>
</organism>